<comment type="caution">
    <text evidence="1">The sequence shown here is derived from an EMBL/GenBank/DDBJ whole genome shotgun (WGS) entry which is preliminary data.</text>
</comment>
<keyword evidence="2" id="KW-1185">Reference proteome</keyword>
<organism evidence="1 2">
    <name type="scientific">Punica granatum</name>
    <name type="common">Pomegranate</name>
    <dbReference type="NCBI Taxonomy" id="22663"/>
    <lineage>
        <taxon>Eukaryota</taxon>
        <taxon>Viridiplantae</taxon>
        <taxon>Streptophyta</taxon>
        <taxon>Embryophyta</taxon>
        <taxon>Tracheophyta</taxon>
        <taxon>Spermatophyta</taxon>
        <taxon>Magnoliopsida</taxon>
        <taxon>eudicotyledons</taxon>
        <taxon>Gunneridae</taxon>
        <taxon>Pentapetalae</taxon>
        <taxon>rosids</taxon>
        <taxon>malvids</taxon>
        <taxon>Myrtales</taxon>
        <taxon>Lythraceae</taxon>
        <taxon>Punica</taxon>
    </lineage>
</organism>
<dbReference type="EMBL" id="PGOL01000205">
    <property type="protein sequence ID" value="PKI74471.1"/>
    <property type="molecule type" value="Genomic_DNA"/>
</dbReference>
<dbReference type="AlphaFoldDB" id="A0A2I0L182"/>
<evidence type="ECO:0000313" key="2">
    <source>
        <dbReference type="Proteomes" id="UP000233551"/>
    </source>
</evidence>
<gene>
    <name evidence="1" type="ORF">CRG98_005153</name>
</gene>
<evidence type="ECO:0000313" key="1">
    <source>
        <dbReference type="EMBL" id="PKI74471.1"/>
    </source>
</evidence>
<sequence length="98" mass="10682">MNEDEESFKTISTILEESETIEPKYEVPGSHFLLGLHLHGTVGGPELGAAEIEDEGEGTQRIAIEADLGELLEAGGVFVDWEEECVWHGDGLTMEPVN</sequence>
<name>A0A2I0L182_PUNGR</name>
<proteinExistence type="predicted"/>
<reference evidence="1 2" key="1">
    <citation type="submission" date="2017-11" db="EMBL/GenBank/DDBJ databases">
        <title>De-novo sequencing of pomegranate (Punica granatum L.) genome.</title>
        <authorList>
            <person name="Akparov Z."/>
            <person name="Amiraslanov A."/>
            <person name="Hajiyeva S."/>
            <person name="Abbasov M."/>
            <person name="Kaur K."/>
            <person name="Hamwieh A."/>
            <person name="Solovyev V."/>
            <person name="Salamov A."/>
            <person name="Braich B."/>
            <person name="Kosarev P."/>
            <person name="Mahmoud A."/>
            <person name="Hajiyev E."/>
            <person name="Babayeva S."/>
            <person name="Izzatullayeva V."/>
            <person name="Mammadov A."/>
            <person name="Mammadov A."/>
            <person name="Sharifova S."/>
            <person name="Ojaghi J."/>
            <person name="Eynullazada K."/>
            <person name="Bayramov B."/>
            <person name="Abdulazimova A."/>
            <person name="Shahmuradov I."/>
        </authorList>
    </citation>
    <scope>NUCLEOTIDE SEQUENCE [LARGE SCALE GENOMIC DNA]</scope>
    <source>
        <strain evidence="2">cv. AG2017</strain>
        <tissue evidence="1">Leaf</tissue>
    </source>
</reference>
<accession>A0A2I0L182</accession>
<protein>
    <submittedName>
        <fullName evidence="1">Uncharacterized protein</fullName>
    </submittedName>
</protein>
<dbReference type="Proteomes" id="UP000233551">
    <property type="component" value="Unassembled WGS sequence"/>
</dbReference>